<evidence type="ECO:0000313" key="1">
    <source>
        <dbReference type="EMBL" id="PNS07827.1"/>
    </source>
</evidence>
<protein>
    <submittedName>
        <fullName evidence="1">Uncharacterized protein</fullName>
    </submittedName>
</protein>
<reference evidence="1 2" key="1">
    <citation type="submission" date="2017-08" db="EMBL/GenBank/DDBJ databases">
        <title>Lysobacter sylvestris genome.</title>
        <authorList>
            <person name="Zhang D.-C."/>
            <person name="Albuquerque L."/>
            <person name="Franca L."/>
            <person name="Froufe H.J.C."/>
            <person name="Barroso C."/>
            <person name="Egas C."/>
            <person name="Da Costa M."/>
            <person name="Margesin R."/>
        </authorList>
    </citation>
    <scope>NUCLEOTIDE SEQUENCE [LARGE SCALE GENOMIC DNA]</scope>
    <source>
        <strain evidence="1 2">AM20-91</strain>
    </source>
</reference>
<dbReference type="AlphaFoldDB" id="A0A2K1PYS8"/>
<proteinExistence type="predicted"/>
<dbReference type="EMBL" id="NPZB01000002">
    <property type="protein sequence ID" value="PNS07827.1"/>
    <property type="molecule type" value="Genomic_DNA"/>
</dbReference>
<comment type="caution">
    <text evidence="1">The sequence shown here is derived from an EMBL/GenBank/DDBJ whole genome shotgun (WGS) entry which is preliminary data.</text>
</comment>
<dbReference type="Proteomes" id="UP000236220">
    <property type="component" value="Unassembled WGS sequence"/>
</dbReference>
<accession>A0A2K1PYS8</accession>
<keyword evidence="2" id="KW-1185">Reference proteome</keyword>
<gene>
    <name evidence="1" type="ORF">Lysil_2003</name>
</gene>
<evidence type="ECO:0000313" key="2">
    <source>
        <dbReference type="Proteomes" id="UP000236220"/>
    </source>
</evidence>
<name>A0A2K1PYS8_9GAMM</name>
<sequence>MTVDHIDQMAQLVAARARMKLGEKPKFRVVDPSSDSLSSEAMALARFYDQATQRQRNALDAVMAALDD</sequence>
<organism evidence="1 2">
    <name type="scientific">Solilutibacter silvestris</name>
    <dbReference type="NCBI Taxonomy" id="1645665"/>
    <lineage>
        <taxon>Bacteria</taxon>
        <taxon>Pseudomonadati</taxon>
        <taxon>Pseudomonadota</taxon>
        <taxon>Gammaproteobacteria</taxon>
        <taxon>Lysobacterales</taxon>
        <taxon>Lysobacteraceae</taxon>
        <taxon>Solilutibacter</taxon>
    </lineage>
</organism>